<dbReference type="PANTHER" id="PTHR22726:SF1">
    <property type="entry name" value="METALLOENDOPEPTIDASE OMA1, MITOCHONDRIAL"/>
    <property type="match status" value="1"/>
</dbReference>
<dbReference type="Proteomes" id="UP000000647">
    <property type="component" value="Chromosome"/>
</dbReference>
<dbReference type="Gene3D" id="1.25.40.10">
    <property type="entry name" value="Tetratricopeptide repeat domain"/>
    <property type="match status" value="1"/>
</dbReference>
<dbReference type="eggNOG" id="COG4783">
    <property type="taxonomic scope" value="Bacteria"/>
</dbReference>
<evidence type="ECO:0000256" key="7">
    <source>
        <dbReference type="SAM" id="SignalP"/>
    </source>
</evidence>
<evidence type="ECO:0000313" key="10">
    <source>
        <dbReference type="Proteomes" id="UP000000647"/>
    </source>
</evidence>
<keyword evidence="1 6" id="KW-0645">Protease</keyword>
<dbReference type="Pfam" id="PF01435">
    <property type="entry name" value="Peptidase_M48"/>
    <property type="match status" value="1"/>
</dbReference>
<evidence type="ECO:0000256" key="5">
    <source>
        <dbReference type="ARBA" id="ARBA00023049"/>
    </source>
</evidence>
<evidence type="ECO:0000256" key="4">
    <source>
        <dbReference type="ARBA" id="ARBA00022833"/>
    </source>
</evidence>
<feature type="domain" description="Peptidase M48" evidence="8">
    <location>
        <begin position="69"/>
        <end position="250"/>
    </location>
</feature>
<dbReference type="InterPro" id="IPR019734">
    <property type="entry name" value="TPR_rpt"/>
</dbReference>
<dbReference type="RefSeq" id="WP_011813620.1">
    <property type="nucleotide sequence ID" value="NC_008789.1"/>
</dbReference>
<keyword evidence="5 6" id="KW-0482">Metalloprotease</keyword>
<dbReference type="HOGENOM" id="CLU_039394_0_0_6"/>
<dbReference type="PROSITE" id="PS51257">
    <property type="entry name" value="PROKAR_LIPOPROTEIN"/>
    <property type="match status" value="1"/>
</dbReference>
<dbReference type="GO" id="GO:0004222">
    <property type="term" value="F:metalloendopeptidase activity"/>
    <property type="evidence" value="ECO:0007669"/>
    <property type="project" value="InterPro"/>
</dbReference>
<dbReference type="InterPro" id="IPR011990">
    <property type="entry name" value="TPR-like_helical_dom_sf"/>
</dbReference>
<dbReference type="EMBL" id="CP000544">
    <property type="protein sequence ID" value="ABM61597.1"/>
    <property type="molecule type" value="Genomic_DNA"/>
</dbReference>
<evidence type="ECO:0000256" key="3">
    <source>
        <dbReference type="ARBA" id="ARBA00022801"/>
    </source>
</evidence>
<organism evidence="9 10">
    <name type="scientific">Halorhodospira halophila (strain DSM 244 / SL1)</name>
    <name type="common">Ectothiorhodospira halophila (strain DSM 244 / SL1)</name>
    <dbReference type="NCBI Taxonomy" id="349124"/>
    <lineage>
        <taxon>Bacteria</taxon>
        <taxon>Pseudomonadati</taxon>
        <taxon>Pseudomonadota</taxon>
        <taxon>Gammaproteobacteria</taxon>
        <taxon>Chromatiales</taxon>
        <taxon>Ectothiorhodospiraceae</taxon>
        <taxon>Halorhodospira</taxon>
    </lineage>
</organism>
<evidence type="ECO:0000256" key="1">
    <source>
        <dbReference type="ARBA" id="ARBA00022670"/>
    </source>
</evidence>
<feature type="signal peptide" evidence="7">
    <location>
        <begin position="1"/>
        <end position="24"/>
    </location>
</feature>
<accession>A1WV85</accession>
<dbReference type="STRING" id="349124.Hhal_0821"/>
<evidence type="ECO:0000256" key="6">
    <source>
        <dbReference type="RuleBase" id="RU003983"/>
    </source>
</evidence>
<dbReference type="SMART" id="SM00028">
    <property type="entry name" value="TPR"/>
    <property type="match status" value="3"/>
</dbReference>
<dbReference type="Gene3D" id="3.30.2010.10">
    <property type="entry name" value="Metalloproteases ('zincins'), catalytic domain"/>
    <property type="match status" value="1"/>
</dbReference>
<keyword evidence="7" id="KW-0732">Signal</keyword>
<keyword evidence="3 6" id="KW-0378">Hydrolase</keyword>
<reference evidence="9 10" key="2">
    <citation type="journal article" date="2013" name="Stand. Genomic Sci.">
        <title>Complete genome sequence of Halorhodospira halophila SL1.</title>
        <authorList>
            <person name="Challacombe J.F."/>
            <person name="Majid S."/>
            <person name="Deole R."/>
            <person name="Brettin T.S."/>
            <person name="Bruce D."/>
            <person name="Delano S.F."/>
            <person name="Detter J.C."/>
            <person name="Gleasner C.D."/>
            <person name="Han C.S."/>
            <person name="Misra M."/>
            <person name="Reitenga K.G."/>
            <person name="Mikhailova N."/>
            <person name="Woyke T."/>
            <person name="Pitluck S."/>
            <person name="Nolan M."/>
            <person name="Land M.L."/>
            <person name="Saunders E."/>
            <person name="Tapia R."/>
            <person name="Lapidus A."/>
            <person name="Ivanova N."/>
            <person name="Hoff W.D."/>
        </authorList>
    </citation>
    <scope>NUCLEOTIDE SEQUENCE [LARGE SCALE GENOMIC DNA]</scope>
    <source>
        <strain evidence="10">DSM 244 / SL1</strain>
    </source>
</reference>
<dbReference type="InterPro" id="IPR001915">
    <property type="entry name" value="Peptidase_M48"/>
</dbReference>
<dbReference type="Pfam" id="PF13432">
    <property type="entry name" value="TPR_16"/>
    <property type="match status" value="1"/>
</dbReference>
<comment type="cofactor">
    <cofactor evidence="6">
        <name>Zn(2+)</name>
        <dbReference type="ChEBI" id="CHEBI:29105"/>
    </cofactor>
    <text evidence="6">Binds 1 zinc ion per subunit.</text>
</comment>
<feature type="chain" id="PRO_5002640179" evidence="7">
    <location>
        <begin position="25"/>
        <end position="432"/>
    </location>
</feature>
<dbReference type="AlphaFoldDB" id="A1WV85"/>
<proteinExistence type="inferred from homology"/>
<dbReference type="GO" id="GO:0016020">
    <property type="term" value="C:membrane"/>
    <property type="evidence" value="ECO:0007669"/>
    <property type="project" value="TreeGrafter"/>
</dbReference>
<gene>
    <name evidence="9" type="ordered locus">Hhal_0821</name>
</gene>
<protein>
    <submittedName>
        <fullName evidence="9">Peptidase M48, Ste24p</fullName>
    </submittedName>
</protein>
<dbReference type="PANTHER" id="PTHR22726">
    <property type="entry name" value="METALLOENDOPEPTIDASE OMA1"/>
    <property type="match status" value="1"/>
</dbReference>
<sequence length="432" mass="46905">MDGRRAFQWLIPAVLLALSVASCATNPVTGERELRLISEGEEVAMGEQHYEPTLQSMGGRYNADPDLVAYVDEVGQRVAAESHRPGLPYEFVVLNDGTPNAWALPGGKIAINRGLLTEMENEAELAAVLGHEIVHSAARHGAQRVERGMMMQAGVATVGLATQDHQLSGLLVAGASVGVGLISQRYSRQAELEADDYGTRYMAQAGYDPEAAVTLQEKFVRLAGGGESSWLEGLFASHPPSRERVRANRETAQTLREELGGEDWTLGEERYARHMRVLEENREAYAQLDEAQQALRAKEPERALELADAAIDAYPEEAAFHAVRGQALARMGEEASAIAALDAAIERNDGYFSYHLDRGLLHRARGDDERARTDLERSASLLPTAPAHLALGQLAEADGARADAIGHYEKAASAEGFFGERAREALSRLQDG</sequence>
<dbReference type="InterPro" id="IPR051156">
    <property type="entry name" value="Mito/Outer_Membr_Metalloprot"/>
</dbReference>
<keyword evidence="10" id="KW-1185">Reference proteome</keyword>
<evidence type="ECO:0000259" key="8">
    <source>
        <dbReference type="Pfam" id="PF01435"/>
    </source>
</evidence>
<evidence type="ECO:0000256" key="2">
    <source>
        <dbReference type="ARBA" id="ARBA00022723"/>
    </source>
</evidence>
<comment type="similarity">
    <text evidence="6">Belongs to the peptidase M48 family.</text>
</comment>
<dbReference type="GO" id="GO:0051603">
    <property type="term" value="P:proteolysis involved in protein catabolic process"/>
    <property type="evidence" value="ECO:0007669"/>
    <property type="project" value="TreeGrafter"/>
</dbReference>
<dbReference type="GO" id="GO:0046872">
    <property type="term" value="F:metal ion binding"/>
    <property type="evidence" value="ECO:0007669"/>
    <property type="project" value="UniProtKB-KW"/>
</dbReference>
<reference evidence="10" key="1">
    <citation type="submission" date="2006-12" db="EMBL/GenBank/DDBJ databases">
        <title>Complete sequence of Halorhodospira halophila SL1.</title>
        <authorList>
            <consortium name="US DOE Joint Genome Institute"/>
            <person name="Copeland A."/>
            <person name="Lucas S."/>
            <person name="Lapidus A."/>
            <person name="Barry K."/>
            <person name="Detter J.C."/>
            <person name="Glavina del Rio T."/>
            <person name="Hammon N."/>
            <person name="Israni S."/>
            <person name="Dalin E."/>
            <person name="Tice H."/>
            <person name="Pitluck S."/>
            <person name="Saunders E."/>
            <person name="Brettin T."/>
            <person name="Bruce D."/>
            <person name="Han C."/>
            <person name="Tapia R."/>
            <person name="Schmutz J."/>
            <person name="Larimer F."/>
            <person name="Land M."/>
            <person name="Hauser L."/>
            <person name="Kyrpides N."/>
            <person name="Mikhailova N."/>
            <person name="Hoff W."/>
            <person name="Richardson P."/>
        </authorList>
    </citation>
    <scope>NUCLEOTIDE SEQUENCE [LARGE SCALE GENOMIC DNA]</scope>
    <source>
        <strain evidence="10">DSM 244 / SL1</strain>
    </source>
</reference>
<name>A1WV85_HALHL</name>
<dbReference type="SUPFAM" id="SSF48452">
    <property type="entry name" value="TPR-like"/>
    <property type="match status" value="1"/>
</dbReference>
<keyword evidence="2" id="KW-0479">Metal-binding</keyword>
<dbReference type="KEGG" id="hha:Hhal_0821"/>
<keyword evidence="4 6" id="KW-0862">Zinc</keyword>
<evidence type="ECO:0000313" key="9">
    <source>
        <dbReference type="EMBL" id="ABM61597.1"/>
    </source>
</evidence>